<dbReference type="InterPro" id="IPR001466">
    <property type="entry name" value="Beta-lactam-related"/>
</dbReference>
<dbReference type="Gene3D" id="3.40.710.10">
    <property type="entry name" value="DD-peptidase/beta-lactamase superfamily"/>
    <property type="match status" value="1"/>
</dbReference>
<dbReference type="PANTHER" id="PTHR46825:SF9">
    <property type="entry name" value="BETA-LACTAMASE-RELATED DOMAIN-CONTAINING PROTEIN"/>
    <property type="match status" value="1"/>
</dbReference>
<dbReference type="EMBL" id="UINC01044102">
    <property type="protein sequence ID" value="SVB49086.1"/>
    <property type="molecule type" value="Genomic_DNA"/>
</dbReference>
<dbReference type="Pfam" id="PF00144">
    <property type="entry name" value="Beta-lactamase"/>
    <property type="match status" value="1"/>
</dbReference>
<gene>
    <name evidence="2" type="ORF">METZ01_LOCUS201940</name>
</gene>
<dbReference type="PANTHER" id="PTHR46825">
    <property type="entry name" value="D-ALANYL-D-ALANINE-CARBOXYPEPTIDASE/ENDOPEPTIDASE AMPH"/>
    <property type="match status" value="1"/>
</dbReference>
<dbReference type="InterPro" id="IPR050491">
    <property type="entry name" value="AmpC-like"/>
</dbReference>
<evidence type="ECO:0000313" key="2">
    <source>
        <dbReference type="EMBL" id="SVB49086.1"/>
    </source>
</evidence>
<proteinExistence type="predicted"/>
<sequence>MKKQIQLLTLGFCCCLPGCNSTPTSEIDAIFADYSGNRPGAAVLVIKGSKPILKRTYGQANIESRTAINDLTNFRLASISKHFTALAILMLVEEGKIHLNSTLTEIFMDFPAYGEHIRIVHLLQHRSGLLDYEGLVAKDAKHQVHDKDVLQLMRQQTRTYFPPGTAYRYSNSAYAVLAMIVEQVSGNPFHEFLKQRIFRASGLDRTLAHIDGVNTVAERAFGYTVANGEVRSKDQSLYSAVLGDGGVYSSLADLSHWHNVNYGAELISAKLMRRALTPQLENYGFGWRIDTYQGHRRYHHSGSTSGFRNFIARFPDEQLTIIVLTNRAEPDVQPLAQAVLDLYLKSRD</sequence>
<accession>A0A382EE68</accession>
<name>A0A382EE68_9ZZZZ</name>
<protein>
    <recommendedName>
        <fullName evidence="1">Beta-lactamase-related domain-containing protein</fullName>
    </recommendedName>
</protein>
<evidence type="ECO:0000259" key="1">
    <source>
        <dbReference type="Pfam" id="PF00144"/>
    </source>
</evidence>
<feature type="domain" description="Beta-lactamase-related" evidence="1">
    <location>
        <begin position="28"/>
        <end position="340"/>
    </location>
</feature>
<dbReference type="SUPFAM" id="SSF56601">
    <property type="entry name" value="beta-lactamase/transpeptidase-like"/>
    <property type="match status" value="1"/>
</dbReference>
<dbReference type="AlphaFoldDB" id="A0A382EE68"/>
<dbReference type="InterPro" id="IPR012338">
    <property type="entry name" value="Beta-lactam/transpept-like"/>
</dbReference>
<organism evidence="2">
    <name type="scientific">marine metagenome</name>
    <dbReference type="NCBI Taxonomy" id="408172"/>
    <lineage>
        <taxon>unclassified sequences</taxon>
        <taxon>metagenomes</taxon>
        <taxon>ecological metagenomes</taxon>
    </lineage>
</organism>
<reference evidence="2" key="1">
    <citation type="submission" date="2018-05" db="EMBL/GenBank/DDBJ databases">
        <authorList>
            <person name="Lanie J.A."/>
            <person name="Ng W.-L."/>
            <person name="Kazmierczak K.M."/>
            <person name="Andrzejewski T.M."/>
            <person name="Davidsen T.M."/>
            <person name="Wayne K.J."/>
            <person name="Tettelin H."/>
            <person name="Glass J.I."/>
            <person name="Rusch D."/>
            <person name="Podicherti R."/>
            <person name="Tsui H.-C.T."/>
            <person name="Winkler M.E."/>
        </authorList>
    </citation>
    <scope>NUCLEOTIDE SEQUENCE</scope>
</reference>